<dbReference type="Proteomes" id="UP000257109">
    <property type="component" value="Unassembled WGS sequence"/>
</dbReference>
<dbReference type="EMBL" id="QJKJ01002068">
    <property type="protein sequence ID" value="RDY04494.1"/>
    <property type="molecule type" value="Genomic_DNA"/>
</dbReference>
<evidence type="ECO:0000313" key="2">
    <source>
        <dbReference type="Proteomes" id="UP000257109"/>
    </source>
</evidence>
<organism evidence="1 2">
    <name type="scientific">Mucuna pruriens</name>
    <name type="common">Velvet bean</name>
    <name type="synonym">Dolichos pruriens</name>
    <dbReference type="NCBI Taxonomy" id="157652"/>
    <lineage>
        <taxon>Eukaryota</taxon>
        <taxon>Viridiplantae</taxon>
        <taxon>Streptophyta</taxon>
        <taxon>Embryophyta</taxon>
        <taxon>Tracheophyta</taxon>
        <taxon>Spermatophyta</taxon>
        <taxon>Magnoliopsida</taxon>
        <taxon>eudicotyledons</taxon>
        <taxon>Gunneridae</taxon>
        <taxon>Pentapetalae</taxon>
        <taxon>rosids</taxon>
        <taxon>fabids</taxon>
        <taxon>Fabales</taxon>
        <taxon>Fabaceae</taxon>
        <taxon>Papilionoideae</taxon>
        <taxon>50 kb inversion clade</taxon>
        <taxon>NPAAA clade</taxon>
        <taxon>indigoferoid/millettioid clade</taxon>
        <taxon>Phaseoleae</taxon>
        <taxon>Mucuna</taxon>
    </lineage>
</organism>
<dbReference type="Gene3D" id="3.30.420.10">
    <property type="entry name" value="Ribonuclease H-like superfamily/Ribonuclease H"/>
    <property type="match status" value="1"/>
</dbReference>
<dbReference type="AlphaFoldDB" id="A0A371HP93"/>
<feature type="non-terminal residue" evidence="1">
    <location>
        <position position="1"/>
    </location>
</feature>
<accession>A0A371HP93</accession>
<evidence type="ECO:0000313" key="1">
    <source>
        <dbReference type="EMBL" id="RDY04494.1"/>
    </source>
</evidence>
<proteinExistence type="predicted"/>
<gene>
    <name evidence="1" type="ORF">CR513_11786</name>
</gene>
<sequence>MKVVAKRVGGLAQEVMYIYAFWGQPFNEEIDRIPISANIRELVVDSFDDTQDPHAHLQAFQTQMYISGGNDALSCKLFLGTLRGVAMKKLASQRWKNKGCVAWRQRRRGWTHYFTKWVEANPITTISAERVKHFYWKRLICQFGLPVVIVSYKDTIFFPVSGRVLLATKISAAIHLG</sequence>
<protein>
    <submittedName>
        <fullName evidence="1">Uncharacterized protein</fullName>
    </submittedName>
</protein>
<comment type="caution">
    <text evidence="1">The sequence shown here is derived from an EMBL/GenBank/DDBJ whole genome shotgun (WGS) entry which is preliminary data.</text>
</comment>
<reference evidence="1" key="1">
    <citation type="submission" date="2018-05" db="EMBL/GenBank/DDBJ databases">
        <title>Draft genome of Mucuna pruriens seed.</title>
        <authorList>
            <person name="Nnadi N.E."/>
            <person name="Vos R."/>
            <person name="Hasami M.H."/>
            <person name="Devisetty U.K."/>
            <person name="Aguiy J.C."/>
        </authorList>
    </citation>
    <scope>NUCLEOTIDE SEQUENCE [LARGE SCALE GENOMIC DNA]</scope>
    <source>
        <strain evidence="1">JCA_2017</strain>
    </source>
</reference>
<dbReference type="SUPFAM" id="SSF53098">
    <property type="entry name" value="Ribonuclease H-like"/>
    <property type="match status" value="1"/>
</dbReference>
<dbReference type="GO" id="GO:0003676">
    <property type="term" value="F:nucleic acid binding"/>
    <property type="evidence" value="ECO:0007669"/>
    <property type="project" value="InterPro"/>
</dbReference>
<name>A0A371HP93_MUCPR</name>
<dbReference type="InterPro" id="IPR012337">
    <property type="entry name" value="RNaseH-like_sf"/>
</dbReference>
<dbReference type="InterPro" id="IPR036397">
    <property type="entry name" value="RNaseH_sf"/>
</dbReference>
<dbReference type="OrthoDB" id="1740536at2759"/>
<keyword evidence="2" id="KW-1185">Reference proteome</keyword>